<protein>
    <submittedName>
        <fullName evidence="3">Uncharacterized protein</fullName>
    </submittedName>
</protein>
<comment type="similarity">
    <text evidence="1">Belongs to the short-chain dehydrogenases/reductases (SDR) family.</text>
</comment>
<dbReference type="PRINTS" id="PR00081">
    <property type="entry name" value="GDHRDH"/>
</dbReference>
<dbReference type="OrthoDB" id="5325318at2759"/>
<dbReference type="RefSeq" id="XP_008713976.1">
    <property type="nucleotide sequence ID" value="XM_008715754.1"/>
</dbReference>
<dbReference type="Pfam" id="PF00106">
    <property type="entry name" value="adh_short"/>
    <property type="match status" value="1"/>
</dbReference>
<dbReference type="Gene3D" id="3.40.50.720">
    <property type="entry name" value="NAD(P)-binding Rossmann-like Domain"/>
    <property type="match status" value="1"/>
</dbReference>
<gene>
    <name evidence="3" type="ORF">HMPREF1541_11085</name>
</gene>
<dbReference type="GeneID" id="19978424"/>
<dbReference type="InterPro" id="IPR002347">
    <property type="entry name" value="SDR_fam"/>
</dbReference>
<dbReference type="SUPFAM" id="SSF51735">
    <property type="entry name" value="NAD(P)-binding Rossmann-fold domains"/>
    <property type="match status" value="1"/>
</dbReference>
<keyword evidence="4" id="KW-1185">Reference proteome</keyword>
<reference evidence="3 4" key="1">
    <citation type="submission" date="2013-03" db="EMBL/GenBank/DDBJ databases">
        <title>The Genome Sequence of Phialophora europaea CBS 101466.</title>
        <authorList>
            <consortium name="The Broad Institute Genomics Platform"/>
            <person name="Cuomo C."/>
            <person name="de Hoog S."/>
            <person name="Gorbushina A."/>
            <person name="Walker B."/>
            <person name="Young S.K."/>
            <person name="Zeng Q."/>
            <person name="Gargeya S."/>
            <person name="Fitzgerald M."/>
            <person name="Haas B."/>
            <person name="Abouelleil A."/>
            <person name="Allen A.W."/>
            <person name="Alvarado L."/>
            <person name="Arachchi H.M."/>
            <person name="Berlin A.M."/>
            <person name="Chapman S.B."/>
            <person name="Gainer-Dewar J."/>
            <person name="Goldberg J."/>
            <person name="Griggs A."/>
            <person name="Gujja S."/>
            <person name="Hansen M."/>
            <person name="Howarth C."/>
            <person name="Imamovic A."/>
            <person name="Ireland A."/>
            <person name="Larimer J."/>
            <person name="McCowan C."/>
            <person name="Murphy C."/>
            <person name="Pearson M."/>
            <person name="Poon T.W."/>
            <person name="Priest M."/>
            <person name="Roberts A."/>
            <person name="Saif S."/>
            <person name="Shea T."/>
            <person name="Sisk P."/>
            <person name="Sykes S."/>
            <person name="Wortman J."/>
            <person name="Nusbaum C."/>
            <person name="Birren B."/>
        </authorList>
    </citation>
    <scope>NUCLEOTIDE SEQUENCE [LARGE SCALE GENOMIC DNA]</scope>
    <source>
        <strain evidence="3 4">CBS 101466</strain>
    </source>
</reference>
<sequence>MAPPLENVRPMFELRGRNYIVTGGAQGIGFASTRAICELGGNAAVLDVQNQPAEAEFHSLANLFGVRTFYIHTDVAKQDSLEKGFAAAVESLGGRLDGLTWEEFTRIQEINGRGLFFTCQLAARQMIAQATGGSMVLLASQTSHIAIPGHRMAAYNYSKGGVLMLTKALAVELAPHAIHVSSISPGFVDSDMLQRVRAAKEPEEAAQMEKSPPLSG</sequence>
<evidence type="ECO:0000256" key="1">
    <source>
        <dbReference type="ARBA" id="ARBA00006484"/>
    </source>
</evidence>
<dbReference type="PANTHER" id="PTHR43008:SF4">
    <property type="entry name" value="CHAIN DEHYDROGENASE, PUTATIVE (AFU_ORTHOLOGUE AFUA_4G08710)-RELATED"/>
    <property type="match status" value="1"/>
</dbReference>
<dbReference type="GO" id="GO:0050664">
    <property type="term" value="F:oxidoreductase activity, acting on NAD(P)H, oxygen as acceptor"/>
    <property type="evidence" value="ECO:0007669"/>
    <property type="project" value="TreeGrafter"/>
</dbReference>
<dbReference type="Proteomes" id="UP000030752">
    <property type="component" value="Unassembled WGS sequence"/>
</dbReference>
<dbReference type="EMBL" id="KI635847">
    <property type="protein sequence ID" value="ETN43761.1"/>
    <property type="molecule type" value="Genomic_DNA"/>
</dbReference>
<name>W2S4Z2_CYPE1</name>
<dbReference type="eggNOG" id="KOG0725">
    <property type="taxonomic scope" value="Eukaryota"/>
</dbReference>
<keyword evidence="2" id="KW-0560">Oxidoreductase</keyword>
<evidence type="ECO:0000256" key="2">
    <source>
        <dbReference type="ARBA" id="ARBA00023002"/>
    </source>
</evidence>
<dbReference type="InParanoid" id="W2S4Z2"/>
<dbReference type="InterPro" id="IPR036291">
    <property type="entry name" value="NAD(P)-bd_dom_sf"/>
</dbReference>
<proteinExistence type="inferred from homology"/>
<evidence type="ECO:0000313" key="4">
    <source>
        <dbReference type="Proteomes" id="UP000030752"/>
    </source>
</evidence>
<evidence type="ECO:0000313" key="3">
    <source>
        <dbReference type="EMBL" id="ETN43761.1"/>
    </source>
</evidence>
<dbReference type="HOGENOM" id="CLU_010194_1_1_1"/>
<dbReference type="PANTHER" id="PTHR43008">
    <property type="entry name" value="BENZIL REDUCTASE"/>
    <property type="match status" value="1"/>
</dbReference>
<dbReference type="AlphaFoldDB" id="W2S4Z2"/>
<dbReference type="STRING" id="1220924.W2S4Z2"/>
<organism evidence="3 4">
    <name type="scientific">Cyphellophora europaea (strain CBS 101466)</name>
    <name type="common">Phialophora europaea</name>
    <dbReference type="NCBI Taxonomy" id="1220924"/>
    <lineage>
        <taxon>Eukaryota</taxon>
        <taxon>Fungi</taxon>
        <taxon>Dikarya</taxon>
        <taxon>Ascomycota</taxon>
        <taxon>Pezizomycotina</taxon>
        <taxon>Eurotiomycetes</taxon>
        <taxon>Chaetothyriomycetidae</taxon>
        <taxon>Chaetothyriales</taxon>
        <taxon>Cyphellophoraceae</taxon>
        <taxon>Cyphellophora</taxon>
    </lineage>
</organism>
<accession>W2S4Z2</accession>
<dbReference type="VEuPathDB" id="FungiDB:HMPREF1541_11085"/>
<dbReference type="GO" id="GO:0016616">
    <property type="term" value="F:oxidoreductase activity, acting on the CH-OH group of donors, NAD or NADP as acceptor"/>
    <property type="evidence" value="ECO:0007669"/>
    <property type="project" value="UniProtKB-ARBA"/>
</dbReference>